<dbReference type="PROSITE" id="PS50943">
    <property type="entry name" value="HTH_CROC1"/>
    <property type="match status" value="1"/>
</dbReference>
<comment type="caution">
    <text evidence="2">The sequence shown here is derived from an EMBL/GenBank/DDBJ whole genome shotgun (WGS) entry which is preliminary data.</text>
</comment>
<dbReference type="SUPFAM" id="SSF47413">
    <property type="entry name" value="lambda repressor-like DNA-binding domains"/>
    <property type="match status" value="1"/>
</dbReference>
<organism evidence="2 3">
    <name type="scientific">Streptomyces durbertensis</name>
    <dbReference type="NCBI Taxonomy" id="2448886"/>
    <lineage>
        <taxon>Bacteria</taxon>
        <taxon>Bacillati</taxon>
        <taxon>Actinomycetota</taxon>
        <taxon>Actinomycetes</taxon>
        <taxon>Kitasatosporales</taxon>
        <taxon>Streptomycetaceae</taxon>
        <taxon>Streptomyces</taxon>
    </lineage>
</organism>
<dbReference type="SMART" id="SM00530">
    <property type="entry name" value="HTH_XRE"/>
    <property type="match status" value="1"/>
</dbReference>
<name>A0ABR6EHV1_9ACTN</name>
<accession>A0ABR6EHV1</accession>
<dbReference type="Proteomes" id="UP000766698">
    <property type="component" value="Unassembled WGS sequence"/>
</dbReference>
<evidence type="ECO:0000313" key="3">
    <source>
        <dbReference type="Proteomes" id="UP000766698"/>
    </source>
</evidence>
<keyword evidence="3" id="KW-1185">Reference proteome</keyword>
<dbReference type="EMBL" id="WMLF01000208">
    <property type="protein sequence ID" value="MBB1244900.1"/>
    <property type="molecule type" value="Genomic_DNA"/>
</dbReference>
<sequence>MPQSPSSSVQAARMAIAGRLREMRLDAGLTSQEVSRRCGWHPAKTSRLEHGKATPSDSDLRTWCSACDLPAEAEDLIAASRTADSMYVEWRRLQRTGLRQLQESRVPLYERTKLFRTYSSHVMPGLLQTPEYATALLKAIATFRGTPDDVAEAVEARVARSRVTRQARHRFVMLIEESVLRYQIGDPQVMAGQLGHLLTASSWPAVSLGVIPFAAQTRDIWTLEAFTMFDDQRVHVELLAAQVTVTAPSEVELYRRAHAGLMGLAVYGEKARRLITNALASLE</sequence>
<dbReference type="InterPro" id="IPR001387">
    <property type="entry name" value="Cro/C1-type_HTH"/>
</dbReference>
<evidence type="ECO:0000313" key="2">
    <source>
        <dbReference type="EMBL" id="MBB1244900.1"/>
    </source>
</evidence>
<protein>
    <submittedName>
        <fullName evidence="2">Helix-turn-helix transcriptional regulator</fullName>
    </submittedName>
</protein>
<dbReference type="CDD" id="cd00093">
    <property type="entry name" value="HTH_XRE"/>
    <property type="match status" value="1"/>
</dbReference>
<gene>
    <name evidence="2" type="ORF">GL263_15195</name>
</gene>
<dbReference type="InterPro" id="IPR043917">
    <property type="entry name" value="DUF5753"/>
</dbReference>
<dbReference type="RefSeq" id="WP_182856241.1">
    <property type="nucleotide sequence ID" value="NZ_WMLF01000208.1"/>
</dbReference>
<dbReference type="Pfam" id="PF13560">
    <property type="entry name" value="HTH_31"/>
    <property type="match status" value="1"/>
</dbReference>
<dbReference type="Pfam" id="PF19054">
    <property type="entry name" value="DUF5753"/>
    <property type="match status" value="1"/>
</dbReference>
<feature type="domain" description="HTH cro/C1-type" evidence="1">
    <location>
        <begin position="20"/>
        <end position="76"/>
    </location>
</feature>
<evidence type="ECO:0000259" key="1">
    <source>
        <dbReference type="PROSITE" id="PS50943"/>
    </source>
</evidence>
<dbReference type="Gene3D" id="1.10.260.40">
    <property type="entry name" value="lambda repressor-like DNA-binding domains"/>
    <property type="match status" value="1"/>
</dbReference>
<dbReference type="InterPro" id="IPR010982">
    <property type="entry name" value="Lambda_DNA-bd_dom_sf"/>
</dbReference>
<reference evidence="3" key="1">
    <citation type="journal article" date="2020" name="Syst. Appl. Microbiol.">
        <title>Streptomyces alkaliterrae sp. nov., isolated from an alkaline soil, and emended descriptions of Streptomyces alkaliphilus, Streptomyces calidiresistens and Streptomyces durbertensis.</title>
        <authorList>
            <person name="Swiecimska M."/>
            <person name="Golinska P."/>
            <person name="Nouioui I."/>
            <person name="Wypij M."/>
            <person name="Rai M."/>
            <person name="Sangal V."/>
            <person name="Goodfellow M."/>
        </authorList>
    </citation>
    <scope>NUCLEOTIDE SEQUENCE [LARGE SCALE GENOMIC DNA]</scope>
    <source>
        <strain evidence="3">DSM 104538</strain>
    </source>
</reference>
<proteinExistence type="predicted"/>